<evidence type="ECO:0000313" key="2">
    <source>
        <dbReference type="Proteomes" id="UP000192455"/>
    </source>
</evidence>
<keyword evidence="2" id="KW-1185">Reference proteome</keyword>
<dbReference type="OrthoDB" id="7859107at2"/>
<protein>
    <submittedName>
        <fullName evidence="1">Uncharacterized protein</fullName>
    </submittedName>
</protein>
<gene>
    <name evidence="1" type="ORF">SAMN05421849_0904</name>
</gene>
<accession>A0A1R3WL39</accession>
<dbReference type="AlphaFoldDB" id="A0A1R3WL39"/>
<sequence>MIAVIAIGVALILVMVFSRPATRACRWREFPDDSGQSRWHCVTCGAETRAPRGQRPKRCFHVPI</sequence>
<dbReference type="Proteomes" id="UP000192455">
    <property type="component" value="Unassembled WGS sequence"/>
</dbReference>
<evidence type="ECO:0000313" key="1">
    <source>
        <dbReference type="EMBL" id="SIT78146.1"/>
    </source>
</evidence>
<dbReference type="RefSeq" id="WP_076647965.1">
    <property type="nucleotide sequence ID" value="NZ_FTPS01000001.1"/>
</dbReference>
<organism evidence="1 2">
    <name type="scientific">Pontibaca methylaminivorans</name>
    <dbReference type="NCBI Taxonomy" id="515897"/>
    <lineage>
        <taxon>Bacteria</taxon>
        <taxon>Pseudomonadati</taxon>
        <taxon>Pseudomonadota</taxon>
        <taxon>Alphaproteobacteria</taxon>
        <taxon>Rhodobacterales</taxon>
        <taxon>Roseobacteraceae</taxon>
        <taxon>Pontibaca</taxon>
    </lineage>
</organism>
<dbReference type="EMBL" id="FTPS01000001">
    <property type="protein sequence ID" value="SIT78146.1"/>
    <property type="molecule type" value="Genomic_DNA"/>
</dbReference>
<proteinExistence type="predicted"/>
<name>A0A1R3WL39_9RHOB</name>
<reference evidence="1 2" key="1">
    <citation type="submission" date="2017-01" db="EMBL/GenBank/DDBJ databases">
        <authorList>
            <person name="Mah S.A."/>
            <person name="Swanson W.J."/>
            <person name="Moy G.W."/>
            <person name="Vacquier V.D."/>
        </authorList>
    </citation>
    <scope>NUCLEOTIDE SEQUENCE [LARGE SCALE GENOMIC DNA]</scope>
    <source>
        <strain evidence="1 2">DSM 21219</strain>
    </source>
</reference>
<dbReference type="STRING" id="515897.SAMN05421849_0904"/>